<keyword evidence="3" id="KW-1185">Reference proteome</keyword>
<gene>
    <name evidence="2" type="ORF">Ari01nite_16360</name>
</gene>
<evidence type="ECO:0000256" key="1">
    <source>
        <dbReference type="SAM" id="MobiDB-lite"/>
    </source>
</evidence>
<dbReference type="Proteomes" id="UP000636960">
    <property type="component" value="Unassembled WGS sequence"/>
</dbReference>
<feature type="region of interest" description="Disordered" evidence="1">
    <location>
        <begin position="1"/>
        <end position="61"/>
    </location>
</feature>
<dbReference type="AlphaFoldDB" id="A0A919JS59"/>
<reference evidence="2" key="1">
    <citation type="submission" date="2021-01" db="EMBL/GenBank/DDBJ databases">
        <title>Whole genome shotgun sequence of Actinoplanes rishiriensis NBRC 108556.</title>
        <authorList>
            <person name="Komaki H."/>
            <person name="Tamura T."/>
        </authorList>
    </citation>
    <scope>NUCLEOTIDE SEQUENCE</scope>
    <source>
        <strain evidence="2">NBRC 108556</strain>
    </source>
</reference>
<dbReference type="EMBL" id="BOMV01000011">
    <property type="protein sequence ID" value="GIE94171.1"/>
    <property type="molecule type" value="Genomic_DNA"/>
</dbReference>
<evidence type="ECO:0000313" key="3">
    <source>
        <dbReference type="Proteomes" id="UP000636960"/>
    </source>
</evidence>
<name>A0A919JS59_9ACTN</name>
<accession>A0A919JS59</accession>
<protein>
    <submittedName>
        <fullName evidence="2">Uncharacterized protein</fullName>
    </submittedName>
</protein>
<feature type="compositionally biased region" description="Low complexity" evidence="1">
    <location>
        <begin position="34"/>
        <end position="50"/>
    </location>
</feature>
<feature type="compositionally biased region" description="Low complexity" evidence="1">
    <location>
        <begin position="1"/>
        <end position="25"/>
    </location>
</feature>
<organism evidence="2 3">
    <name type="scientific">Paractinoplanes rishiriensis</name>
    <dbReference type="NCBI Taxonomy" id="1050105"/>
    <lineage>
        <taxon>Bacteria</taxon>
        <taxon>Bacillati</taxon>
        <taxon>Actinomycetota</taxon>
        <taxon>Actinomycetes</taxon>
        <taxon>Micromonosporales</taxon>
        <taxon>Micromonosporaceae</taxon>
        <taxon>Paractinoplanes</taxon>
    </lineage>
</organism>
<proteinExistence type="predicted"/>
<comment type="caution">
    <text evidence="2">The sequence shown here is derived from an EMBL/GenBank/DDBJ whole genome shotgun (WGS) entry which is preliminary data.</text>
</comment>
<sequence>MRKQPQQPALPPSSLGLPSAGLPPAVGIPSAGMPPADVPAAGPPAANWPPVRSYANEPTDQLPLVPTSVAARSEAAEPPRSLLGKRPPPPRVAGRAVLVYEPQVKKPWRLWVFTAVLVSLTVGVVLGQAEAYQPATNRSSAGTVGVVPPPVQPSDVVQTAPVAGPPPALISAPLGQVKTRQLEVTGNAAMLRFRTADLGDVLFNISGLDASTNPAVTDTKGGTTLTITPTGAPGTVGAEVVLSTKVAWTVKLTAGTTELDLDARAGGIAALDIAGGAARSVLQLPKPKGTVPLTVAGTMGELTVRTEAGAPVRVRLGKGAATATVAGKTTTAVKAGSTLTEPGWRSARTRYDVRTTGDVTTLIVDRLVNAR</sequence>
<evidence type="ECO:0000313" key="2">
    <source>
        <dbReference type="EMBL" id="GIE94171.1"/>
    </source>
</evidence>